<organism evidence="8 9">
    <name type="scientific">Orbilia javanica</name>
    <dbReference type="NCBI Taxonomy" id="47235"/>
    <lineage>
        <taxon>Eukaryota</taxon>
        <taxon>Fungi</taxon>
        <taxon>Dikarya</taxon>
        <taxon>Ascomycota</taxon>
        <taxon>Pezizomycotina</taxon>
        <taxon>Orbiliomycetes</taxon>
        <taxon>Orbiliales</taxon>
        <taxon>Orbiliaceae</taxon>
        <taxon>Orbilia</taxon>
    </lineage>
</organism>
<feature type="binding site" evidence="6">
    <location>
        <position position="219"/>
    </location>
    <ligand>
        <name>Zn(2+)</name>
        <dbReference type="ChEBI" id="CHEBI:29105"/>
        <label>2</label>
        <note>catalytic</note>
    </ligand>
</feature>
<evidence type="ECO:0000256" key="4">
    <source>
        <dbReference type="ARBA" id="ARBA00022833"/>
    </source>
</evidence>
<dbReference type="GO" id="GO:0006508">
    <property type="term" value="P:proteolysis"/>
    <property type="evidence" value="ECO:0007669"/>
    <property type="project" value="UniProtKB-KW"/>
</dbReference>
<dbReference type="InterPro" id="IPR036365">
    <property type="entry name" value="PGBD-like_sf"/>
</dbReference>
<dbReference type="SUPFAM" id="SSF47090">
    <property type="entry name" value="PGBD-like"/>
    <property type="match status" value="1"/>
</dbReference>
<feature type="binding site" evidence="6">
    <location>
        <position position="175"/>
    </location>
    <ligand>
        <name>Ca(2+)</name>
        <dbReference type="ChEBI" id="CHEBI:29108"/>
        <label>3</label>
    </ligand>
</feature>
<dbReference type="GO" id="GO:0030574">
    <property type="term" value="P:collagen catabolic process"/>
    <property type="evidence" value="ECO:0007669"/>
    <property type="project" value="TreeGrafter"/>
</dbReference>
<dbReference type="AlphaFoldDB" id="A0AAN8RQ36"/>
<dbReference type="PRINTS" id="PR00138">
    <property type="entry name" value="MATRIXIN"/>
</dbReference>
<keyword evidence="2 6" id="KW-0479">Metal-binding</keyword>
<feature type="binding site" evidence="6">
    <location>
        <position position="174"/>
    </location>
    <ligand>
        <name>Ca(2+)</name>
        <dbReference type="ChEBI" id="CHEBI:29108"/>
        <label>3</label>
    </ligand>
</feature>
<evidence type="ECO:0000256" key="2">
    <source>
        <dbReference type="ARBA" id="ARBA00022723"/>
    </source>
</evidence>
<evidence type="ECO:0000256" key="5">
    <source>
        <dbReference type="ARBA" id="ARBA00023049"/>
    </source>
</evidence>
<dbReference type="InterPro" id="IPR021190">
    <property type="entry name" value="Pept_M10A"/>
</dbReference>
<feature type="binding site" description="in inhibited form" evidence="6">
    <location>
        <position position="84"/>
    </location>
    <ligand>
        <name>Zn(2+)</name>
        <dbReference type="ChEBI" id="CHEBI:29105"/>
        <label>2</label>
        <note>catalytic</note>
    </ligand>
</feature>
<feature type="binding site" evidence="6">
    <location>
        <position position="199"/>
    </location>
    <ligand>
        <name>Ca(2+)</name>
        <dbReference type="ChEBI" id="CHEBI:29108"/>
        <label>3</label>
    </ligand>
</feature>
<dbReference type="InterPro" id="IPR024079">
    <property type="entry name" value="MetalloPept_cat_dom_sf"/>
</dbReference>
<keyword evidence="1" id="KW-0645">Protease</keyword>
<dbReference type="SUPFAM" id="SSF55486">
    <property type="entry name" value="Metalloproteases ('zincins'), catalytic domain"/>
    <property type="match status" value="1"/>
</dbReference>
<dbReference type="Proteomes" id="UP001313282">
    <property type="component" value="Unassembled WGS sequence"/>
</dbReference>
<evidence type="ECO:0000256" key="1">
    <source>
        <dbReference type="ARBA" id="ARBA00022670"/>
    </source>
</evidence>
<comment type="cofactor">
    <cofactor evidence="6">
        <name>Zn(2+)</name>
        <dbReference type="ChEBI" id="CHEBI:29105"/>
    </cofactor>
    <text evidence="6">Binds 2 Zn(2+) ions per subunit.</text>
</comment>
<proteinExistence type="predicted"/>
<dbReference type="PANTHER" id="PTHR10201">
    <property type="entry name" value="MATRIX METALLOPROTEINASE"/>
    <property type="match status" value="1"/>
</dbReference>
<dbReference type="GO" id="GO:0030198">
    <property type="term" value="P:extracellular matrix organization"/>
    <property type="evidence" value="ECO:0007669"/>
    <property type="project" value="TreeGrafter"/>
</dbReference>
<keyword evidence="6" id="KW-0106">Calcium</keyword>
<dbReference type="InterPro" id="IPR006026">
    <property type="entry name" value="Peptidase_Metallo"/>
</dbReference>
<evidence type="ECO:0000256" key="6">
    <source>
        <dbReference type="PIRSR" id="PIRSR621190-2"/>
    </source>
</evidence>
<dbReference type="SMART" id="SM00235">
    <property type="entry name" value="ZnMc"/>
    <property type="match status" value="1"/>
</dbReference>
<keyword evidence="3" id="KW-0378">Hydrolase</keyword>
<evidence type="ECO:0000259" key="7">
    <source>
        <dbReference type="SMART" id="SM00235"/>
    </source>
</evidence>
<dbReference type="GO" id="GO:0008270">
    <property type="term" value="F:zinc ion binding"/>
    <property type="evidence" value="ECO:0007669"/>
    <property type="project" value="InterPro"/>
</dbReference>
<keyword evidence="4 6" id="KW-0862">Zinc</keyword>
<evidence type="ECO:0000256" key="3">
    <source>
        <dbReference type="ARBA" id="ARBA00022801"/>
    </source>
</evidence>
<dbReference type="PANTHER" id="PTHR10201:SF323">
    <property type="entry name" value="MATRIX METALLOPROTEINASE-21"/>
    <property type="match status" value="1"/>
</dbReference>
<comment type="caution">
    <text evidence="8">The sequence shown here is derived from an EMBL/GenBank/DDBJ whole genome shotgun (WGS) entry which is preliminary data.</text>
</comment>
<protein>
    <recommendedName>
        <fullName evidence="7">Peptidase metallopeptidase domain-containing protein</fullName>
    </recommendedName>
</protein>
<dbReference type="GO" id="GO:0031012">
    <property type="term" value="C:extracellular matrix"/>
    <property type="evidence" value="ECO:0007669"/>
    <property type="project" value="InterPro"/>
</dbReference>
<comment type="cofactor">
    <cofactor evidence="6">
        <name>Ca(2+)</name>
        <dbReference type="ChEBI" id="CHEBI:29108"/>
    </cofactor>
    <text evidence="6">Can bind about 5 Ca(2+) ions per subunit.</text>
</comment>
<dbReference type="EMBL" id="JAVHNR010000002">
    <property type="protein sequence ID" value="KAK6350967.1"/>
    <property type="molecule type" value="Genomic_DNA"/>
</dbReference>
<dbReference type="Pfam" id="PF00413">
    <property type="entry name" value="Peptidase_M10"/>
    <property type="match status" value="1"/>
</dbReference>
<keyword evidence="5" id="KW-0482">Metalloprotease</keyword>
<dbReference type="SUPFAM" id="SSF50985">
    <property type="entry name" value="RCC1/BLIP-II"/>
    <property type="match status" value="1"/>
</dbReference>
<feature type="domain" description="Peptidase metallopeptidase" evidence="7">
    <location>
        <begin position="100"/>
        <end position="256"/>
    </location>
</feature>
<evidence type="ECO:0000313" key="9">
    <source>
        <dbReference type="Proteomes" id="UP001313282"/>
    </source>
</evidence>
<feature type="binding site" evidence="6">
    <location>
        <position position="215"/>
    </location>
    <ligand>
        <name>Zn(2+)</name>
        <dbReference type="ChEBI" id="CHEBI:29105"/>
        <label>2</label>
        <note>catalytic</note>
    </ligand>
</feature>
<dbReference type="Gene3D" id="3.40.390.10">
    <property type="entry name" value="Collagenase (Catalytic Domain)"/>
    <property type="match status" value="1"/>
</dbReference>
<dbReference type="InterPro" id="IPR001818">
    <property type="entry name" value="Pept_M10_metallopeptidase"/>
</dbReference>
<dbReference type="InterPro" id="IPR009091">
    <property type="entry name" value="RCC1/BLIP-II"/>
</dbReference>
<keyword evidence="9" id="KW-1185">Reference proteome</keyword>
<feature type="binding site" evidence="6">
    <location>
        <position position="233"/>
    </location>
    <ligand>
        <name>Zn(2+)</name>
        <dbReference type="ChEBI" id="CHEBI:29105"/>
        <label>2</label>
        <note>catalytic</note>
    </ligand>
</feature>
<gene>
    <name evidence="8" type="ORF">TWF718_004146</name>
</gene>
<name>A0AAN8RQ36_9PEZI</name>
<sequence length="598" mass="67309">MPPPSTVEAVAQEAGLAIKSIMTHLACFGCLPSDSEIEKLGPPGPFHSYAILSIGLIKFQKQMELPATGIFDIETANRLNRPHCHHSSGRGIDLRNILEIKEHYSQERKKKITYCFSVYTHQLSVHVVREIFKGAFKMWEDLTELPINFVEVAPHLGKGNIRITWANGGRHGTDGPVFVAYPPRSDYLNENTPIEIYFDEMKKWTVDKLRSAITHQVGHLFGLLHTKDRGKIMWPGYTTEESDSEDIAALSHTLESSAIITSQAGETNVAKLRPREDRSRRLWVGISGQGEMSRIIAGPGGMLYSLDWAGNISRFNPSTQQSPYLIPFRSTELSMRTVQIVASSEYLYGLTEDGSVWRCRHDGEEWLCIDKEQGTTVIAAFHGSAKICKYTKDGEIHVFREPESSEIGSWDNLGCPIPAPPPNPTEIKLTVTDCEVYFDWGNLIRRGLSAPKRRAALGIVDTDAWENVDTVSTSRIINGNGSIYRQEIDNPEKVAKLIPEADLQWVDVEIKLPSNESYILGEFFASGTHRYITYKTRQPGYLERPGVWYKRMPSGDNATSHQEWEDLDRPKSISQLAATGDYLYYLDGLGNIYTMFMD</sequence>
<accession>A0AAN8RQ36</accession>
<evidence type="ECO:0000313" key="8">
    <source>
        <dbReference type="EMBL" id="KAK6350967.1"/>
    </source>
</evidence>
<reference evidence="8 9" key="1">
    <citation type="submission" date="2019-10" db="EMBL/GenBank/DDBJ databases">
        <authorList>
            <person name="Palmer J.M."/>
        </authorList>
    </citation>
    <scope>NUCLEOTIDE SEQUENCE [LARGE SCALE GENOMIC DNA]</scope>
    <source>
        <strain evidence="8 9">TWF718</strain>
    </source>
</reference>
<feature type="binding site" evidence="6">
    <location>
        <position position="225"/>
    </location>
    <ligand>
        <name>Zn(2+)</name>
        <dbReference type="ChEBI" id="CHEBI:29105"/>
        <label>2</label>
        <note>catalytic</note>
    </ligand>
</feature>
<dbReference type="GO" id="GO:0004222">
    <property type="term" value="F:metalloendopeptidase activity"/>
    <property type="evidence" value="ECO:0007669"/>
    <property type="project" value="InterPro"/>
</dbReference>